<dbReference type="PANTHER" id="PTHR45689">
    <property type="entry name" value="I[[H]] CHANNEL, ISOFORM E"/>
    <property type="match status" value="1"/>
</dbReference>
<keyword evidence="4" id="KW-1185">Reference proteome</keyword>
<keyword evidence="2" id="KW-0472">Membrane</keyword>
<feature type="region of interest" description="Disordered" evidence="1">
    <location>
        <begin position="168"/>
        <end position="226"/>
    </location>
</feature>
<dbReference type="Proteomes" id="UP001189429">
    <property type="component" value="Unassembled WGS sequence"/>
</dbReference>
<dbReference type="Gene3D" id="2.60.120.10">
    <property type="entry name" value="Jelly Rolls"/>
    <property type="match status" value="1"/>
</dbReference>
<evidence type="ECO:0000256" key="1">
    <source>
        <dbReference type="SAM" id="MobiDB-lite"/>
    </source>
</evidence>
<dbReference type="SUPFAM" id="SSF51206">
    <property type="entry name" value="cAMP-binding domain-like"/>
    <property type="match status" value="1"/>
</dbReference>
<keyword evidence="2" id="KW-1133">Transmembrane helix</keyword>
<dbReference type="EMBL" id="CAUYUJ010016232">
    <property type="protein sequence ID" value="CAK0863175.1"/>
    <property type="molecule type" value="Genomic_DNA"/>
</dbReference>
<dbReference type="Gene3D" id="1.10.287.70">
    <property type="match status" value="1"/>
</dbReference>
<protein>
    <recommendedName>
        <fullName evidence="5">Cyclic nucleotide-binding domain-containing protein</fullName>
    </recommendedName>
</protein>
<accession>A0ABN9UX43</accession>
<reference evidence="3" key="1">
    <citation type="submission" date="2023-10" db="EMBL/GenBank/DDBJ databases">
        <authorList>
            <person name="Chen Y."/>
            <person name="Shah S."/>
            <person name="Dougan E. K."/>
            <person name="Thang M."/>
            <person name="Chan C."/>
        </authorList>
    </citation>
    <scope>NUCLEOTIDE SEQUENCE [LARGE SCALE GENOMIC DNA]</scope>
</reference>
<evidence type="ECO:0000256" key="2">
    <source>
        <dbReference type="SAM" id="Phobius"/>
    </source>
</evidence>
<dbReference type="InterPro" id="IPR051413">
    <property type="entry name" value="K/Na_HCN_channel"/>
</dbReference>
<comment type="caution">
    <text evidence="3">The sequence shown here is derived from an EMBL/GenBank/DDBJ whole genome shotgun (WGS) entry which is preliminary data.</text>
</comment>
<evidence type="ECO:0000313" key="3">
    <source>
        <dbReference type="EMBL" id="CAK0863175.1"/>
    </source>
</evidence>
<feature type="compositionally biased region" description="Basic and acidic residues" evidence="1">
    <location>
        <begin position="188"/>
        <end position="223"/>
    </location>
</feature>
<feature type="compositionally biased region" description="Basic and acidic residues" evidence="1">
    <location>
        <begin position="42"/>
        <end position="52"/>
    </location>
</feature>
<name>A0ABN9UX43_9DINO</name>
<organism evidence="3 4">
    <name type="scientific">Prorocentrum cordatum</name>
    <dbReference type="NCBI Taxonomy" id="2364126"/>
    <lineage>
        <taxon>Eukaryota</taxon>
        <taxon>Sar</taxon>
        <taxon>Alveolata</taxon>
        <taxon>Dinophyceae</taxon>
        <taxon>Prorocentrales</taxon>
        <taxon>Prorocentraceae</taxon>
        <taxon>Prorocentrum</taxon>
    </lineage>
</organism>
<dbReference type="PANTHER" id="PTHR45689:SF5">
    <property type="entry name" value="I[[H]] CHANNEL, ISOFORM E"/>
    <property type="match status" value="1"/>
</dbReference>
<keyword evidence="2" id="KW-0812">Transmembrane</keyword>
<dbReference type="InterPro" id="IPR018490">
    <property type="entry name" value="cNMP-bd_dom_sf"/>
</dbReference>
<feature type="transmembrane region" description="Helical" evidence="2">
    <location>
        <begin position="671"/>
        <end position="696"/>
    </location>
</feature>
<proteinExistence type="predicted"/>
<evidence type="ECO:0000313" key="4">
    <source>
        <dbReference type="Proteomes" id="UP001189429"/>
    </source>
</evidence>
<sequence>MSDIDNAVHTSCELPEFGQEFCWQWQLPDIITYTSWCEGEHSELDSQAREEQAPSATDAELEPEIAHRGMLPPPIGEFYPSVQNQSARAAVQNQRDLQTSYTDMSIIELSAFVRFQQWLTQQAGATSGNAPYAEAWDRLDCDDMATWVPDDPRAVIAVRARARSSWDAIGRPTEAEPPTPFQQPQDGSHCEHFDSRRKDDRCHANARPQDDSRCEHSDGRRGDQFTSNQFTNHLYFGFSGGRGAARCLQRRAAPVGTQPSLARMSGGGGEHAHEVLESVRELLRGQRRLEQLLASLGPGPGAAAADGDHSQAVAGARLQEGVEEKPPGFLQELNPQDSSRSSLGSRLWLEAVAVREEFANCGGSEQLVREFDWHTSATRSKRNVGRSTSLVAQLSRNSSKPALKSGSAWARGSRLCYYTVLSPAGNVRACVDVMSLVVLAYNLFTIPYLLSFEVDDTVGLWFTFENLSAAFWFVDMIMSSRTADYQNGHLNMHPWNIACRYLRRSFFLDIVTLSVDISSLIIRVGAESSNTNPAAFVRLFKVGRVLRLVGVLRMRNIGSILDRLESISQAVRMKALTGSLLNLGKFAILLIWINHTIACIWCFLGQEDGQQKSVSDTGSTWMDSESGGADGRPYRWYGPTYQYIQTPFHWALTQMTPGSMQVVPLNSSERVFNICCLMGGLMIFSTLISAISANAAQLKIDMQRYSKEMERVTKFLQRSHIHADTRMQVCKQVKTKLMQRRPDVVKDLEVLDLLSISLRQTLQLELCNPHLLEHPMLNFFYNNDSAMWKQICMTCVRFSALVKGDSLFVFGDEAEGMHFVVNGALSYELDDRFPAGPSTEAHAGTWLSEAALWCHWRHMGCAETLTGCEVLLLRAATLVPILTRIGLIGQLVCAYARSFHHFLRNSTSSMSCEWPNDLVLPFKPDEVIAAMPKSVTAVIGQGAIDVLMAPSESPLSSWLHGVSQDNIQRLASEVREGRTTLLVTGKRDVVRCVPLVVLEMHRHDGGCSSA</sequence>
<dbReference type="InterPro" id="IPR014710">
    <property type="entry name" value="RmlC-like_jellyroll"/>
</dbReference>
<feature type="region of interest" description="Disordered" evidence="1">
    <location>
        <begin position="42"/>
        <end position="63"/>
    </location>
</feature>
<evidence type="ECO:0008006" key="5">
    <source>
        <dbReference type="Google" id="ProtNLM"/>
    </source>
</evidence>
<dbReference type="SUPFAM" id="SSF81324">
    <property type="entry name" value="Voltage-gated potassium channels"/>
    <property type="match status" value="1"/>
</dbReference>
<gene>
    <name evidence="3" type="ORF">PCOR1329_LOCUS51388</name>
</gene>